<sequence length="251" mass="27361">MNKYSYIPFYRTISQTSLKTFRVVYKETDLFVLAEKDLTLETLSLVRNVRLPLEAYILKNPIFLKSLEPLPYDSEASEIVKTMLKAGIVAEVGPMASVAGAIAEKVGRALLEKGLTSQVAVENGGDIFLALKKDARVLLFAGDSPFSGKIALVIKKELMPCGVCTSSAKIGHSLSLGSADALTVIHKDTAIADALATAFGNLLKMSQDFKKIISKAKKIDGLFGVVAILKDKIFAFGNKIRLEPYNHYEND</sequence>
<dbReference type="InterPro" id="IPR003374">
    <property type="entry name" value="ApbE-like_sf"/>
</dbReference>
<reference evidence="1" key="1">
    <citation type="journal article" date="2020" name="mSystems">
        <title>Genome- and Community-Level Interaction Insights into Carbon Utilization and Element Cycling Functions of Hydrothermarchaeota in Hydrothermal Sediment.</title>
        <authorList>
            <person name="Zhou Z."/>
            <person name="Liu Y."/>
            <person name="Xu W."/>
            <person name="Pan J."/>
            <person name="Luo Z.H."/>
            <person name="Li M."/>
        </authorList>
    </citation>
    <scope>NUCLEOTIDE SEQUENCE [LARGE SCALE GENOMIC DNA]</scope>
    <source>
        <strain evidence="1">SpSt-106</strain>
    </source>
</reference>
<name>A0A7V5XH34_9BACT</name>
<dbReference type="Gene3D" id="3.10.520.10">
    <property type="entry name" value="ApbE-like domains"/>
    <property type="match status" value="1"/>
</dbReference>
<dbReference type="SUPFAM" id="SSF143631">
    <property type="entry name" value="ApbE-like"/>
    <property type="match status" value="1"/>
</dbReference>
<dbReference type="EMBL" id="DRWR01000100">
    <property type="protein sequence ID" value="HHQ16292.1"/>
    <property type="molecule type" value="Genomic_DNA"/>
</dbReference>
<evidence type="ECO:0000313" key="1">
    <source>
        <dbReference type="EMBL" id="HHQ16292.1"/>
    </source>
</evidence>
<dbReference type="PIRSF" id="PIRSF006421">
    <property type="entry name" value="UCP006421"/>
    <property type="match status" value="1"/>
</dbReference>
<dbReference type="AlphaFoldDB" id="A0A7V5XH34"/>
<dbReference type="InterPro" id="IPR007183">
    <property type="entry name" value="UPF0280"/>
</dbReference>
<organism evidence="1">
    <name type="scientific">Thermodesulfobacterium geofontis</name>
    <dbReference type="NCBI Taxonomy" id="1295609"/>
    <lineage>
        <taxon>Bacteria</taxon>
        <taxon>Pseudomonadati</taxon>
        <taxon>Thermodesulfobacteriota</taxon>
        <taxon>Thermodesulfobacteria</taxon>
        <taxon>Thermodesulfobacteriales</taxon>
        <taxon>Thermodesulfobacteriaceae</taxon>
        <taxon>Thermodesulfobacterium</taxon>
    </lineage>
</organism>
<protein>
    <submittedName>
        <fullName evidence="1">UPF0280 family protein</fullName>
    </submittedName>
</protein>
<accession>A0A7V5XH34</accession>
<gene>
    <name evidence="1" type="ORF">ENM15_05700</name>
</gene>
<comment type="caution">
    <text evidence="1">The sequence shown here is derived from an EMBL/GenBank/DDBJ whole genome shotgun (WGS) entry which is preliminary data.</text>
</comment>
<proteinExistence type="predicted"/>